<protein>
    <submittedName>
        <fullName evidence="3">Very-short-patch-repair endonuclease</fullName>
    </submittedName>
</protein>
<dbReference type="RefSeq" id="WP_132422433.1">
    <property type="nucleotide sequence ID" value="NZ_SMFZ01000001.1"/>
</dbReference>
<dbReference type="Pfam" id="PF18741">
    <property type="entry name" value="MTES_1575"/>
    <property type="match status" value="1"/>
</dbReference>
<keyword evidence="3" id="KW-0540">Nuclease</keyword>
<accession>A0A4R1HT86</accession>
<dbReference type="GO" id="GO:0004519">
    <property type="term" value="F:endonuclease activity"/>
    <property type="evidence" value="ECO:0007669"/>
    <property type="project" value="UniProtKB-KW"/>
</dbReference>
<comment type="caution">
    <text evidence="3">The sequence shown here is derived from an EMBL/GenBank/DDBJ whole genome shotgun (WGS) entry which is preliminary data.</text>
</comment>
<proteinExistence type="predicted"/>
<keyword evidence="4" id="KW-1185">Reference proteome</keyword>
<dbReference type="EMBL" id="SMFZ01000001">
    <property type="protein sequence ID" value="TCK25884.1"/>
    <property type="molecule type" value="Genomic_DNA"/>
</dbReference>
<keyword evidence="3" id="KW-0378">Hydrolase</keyword>
<sequence>MTLEQLIARQDGVVSRAQALRLGVPARTISDRVASGRWRPLYPGVYLVGGHRRTDHGRVIAAWLWAGPRATIAGPTASYWHGMLDRRLPRTDLIVPSTMKRKRPPGITVRRRDLDTADRVLVRGVATTSKGLSVLETAPVIHRGAQFLDRALQKHIGFDELYDAYTRSMGARGMRAAGALLVACADRADSAAERLQMRLLRQAGLTGFVRQHPFGPFLIDVAFPDSRLAIEVDGWAWHKDAESFLNDRRKGNALVEAGWTLLRFTWTDLTETPDDTVRRIRAVLLRTNARGA</sequence>
<keyword evidence="3" id="KW-0255">Endonuclease</keyword>
<name>A0A4R1HT86_PSEEN</name>
<dbReference type="InterPro" id="IPR011335">
    <property type="entry name" value="Restrct_endonuc-II-like"/>
</dbReference>
<dbReference type="Pfam" id="PF13338">
    <property type="entry name" value="AbiEi_4"/>
    <property type="match status" value="1"/>
</dbReference>
<dbReference type="InterPro" id="IPR049468">
    <property type="entry name" value="Restrct_endonuc-II-like_dom"/>
</dbReference>
<feature type="domain" description="Restriction endonuclease type II-like" evidence="2">
    <location>
        <begin position="198"/>
        <end position="283"/>
    </location>
</feature>
<dbReference type="Proteomes" id="UP000295560">
    <property type="component" value="Unassembled WGS sequence"/>
</dbReference>
<evidence type="ECO:0000259" key="1">
    <source>
        <dbReference type="Pfam" id="PF13338"/>
    </source>
</evidence>
<reference evidence="3 4" key="1">
    <citation type="submission" date="2019-03" db="EMBL/GenBank/DDBJ databases">
        <title>Sequencing the genomes of 1000 actinobacteria strains.</title>
        <authorList>
            <person name="Klenk H.-P."/>
        </authorList>
    </citation>
    <scope>NUCLEOTIDE SEQUENCE [LARGE SCALE GENOMIC DNA]</scope>
    <source>
        <strain evidence="3 4">DSM 44969</strain>
    </source>
</reference>
<dbReference type="OrthoDB" id="5243722at2"/>
<dbReference type="SUPFAM" id="SSF52980">
    <property type="entry name" value="Restriction endonuclease-like"/>
    <property type="match status" value="1"/>
</dbReference>
<dbReference type="InterPro" id="IPR025159">
    <property type="entry name" value="AbiEi_N"/>
</dbReference>
<evidence type="ECO:0000259" key="2">
    <source>
        <dbReference type="Pfam" id="PF18741"/>
    </source>
</evidence>
<feature type="domain" description="AbiEi antitoxin N-terminal" evidence="1">
    <location>
        <begin position="2"/>
        <end position="48"/>
    </location>
</feature>
<dbReference type="AlphaFoldDB" id="A0A4R1HT86"/>
<evidence type="ECO:0000313" key="3">
    <source>
        <dbReference type="EMBL" id="TCK25884.1"/>
    </source>
</evidence>
<dbReference type="Gene3D" id="3.40.960.10">
    <property type="entry name" value="VSR Endonuclease"/>
    <property type="match status" value="1"/>
</dbReference>
<gene>
    <name evidence="3" type="ORF">EV378_1711</name>
</gene>
<organism evidence="3 4">
    <name type="scientific">Pseudonocardia endophytica</name>
    <dbReference type="NCBI Taxonomy" id="401976"/>
    <lineage>
        <taxon>Bacteria</taxon>
        <taxon>Bacillati</taxon>
        <taxon>Actinomycetota</taxon>
        <taxon>Actinomycetes</taxon>
        <taxon>Pseudonocardiales</taxon>
        <taxon>Pseudonocardiaceae</taxon>
        <taxon>Pseudonocardia</taxon>
    </lineage>
</organism>
<evidence type="ECO:0000313" key="4">
    <source>
        <dbReference type="Proteomes" id="UP000295560"/>
    </source>
</evidence>